<evidence type="ECO:0000313" key="1">
    <source>
        <dbReference type="EMBL" id="CDG33621.1"/>
    </source>
</evidence>
<accession>A0A7U7J0Y0</accession>
<protein>
    <submittedName>
        <fullName evidence="1">Uncharacterized protein</fullName>
    </submittedName>
</protein>
<dbReference type="AlphaFoldDB" id="A0A7U7J0Y0"/>
<gene>
    <name evidence="1" type="ORF">SACS_0883</name>
</gene>
<proteinExistence type="predicted"/>
<dbReference type="Proteomes" id="UP000027590">
    <property type="component" value="Unassembled WGS sequence"/>
</dbReference>
<sequence length="55" mass="6394">MEPESSDFTSFALVRPVQPLALGLFLSDYRTPHFLQTTTEAQSDCFCRFWRLHPC</sequence>
<evidence type="ECO:0000313" key="2">
    <source>
        <dbReference type="Proteomes" id="UP000027590"/>
    </source>
</evidence>
<reference evidence="1 2" key="1">
    <citation type="journal article" date="2014" name="Genome Biol. Evol.">
        <title>Acetic acid bacteria genomes reveal functional traits for adaptation to life in insect guts.</title>
        <authorList>
            <person name="Chouaia B."/>
            <person name="Gaiarsa S."/>
            <person name="Crotti E."/>
            <person name="Comandatore F."/>
            <person name="Degli Esposti M."/>
            <person name="Ricci I."/>
            <person name="Alma A."/>
            <person name="Favia G."/>
            <person name="Bandi C."/>
            <person name="Daffonchio D."/>
        </authorList>
    </citation>
    <scope>NUCLEOTIDE SEQUENCE [LARGE SCALE GENOMIC DNA]</scope>
    <source>
        <strain evidence="2">AM169</strain>
    </source>
</reference>
<name>A0A7U7J0Y0_9PROT</name>
<organism evidence="1 2">
    <name type="scientific">Parasaccharibacter apium</name>
    <dbReference type="NCBI Taxonomy" id="1510841"/>
    <lineage>
        <taxon>Bacteria</taxon>
        <taxon>Pseudomonadati</taxon>
        <taxon>Pseudomonadota</taxon>
        <taxon>Alphaproteobacteria</taxon>
        <taxon>Acetobacterales</taxon>
        <taxon>Acetobacteraceae</taxon>
        <taxon>Parasaccharibacter</taxon>
    </lineage>
</organism>
<reference evidence="1 2" key="2">
    <citation type="journal article" date="2014" name="PLoS ONE">
        <title>Evolution of mitochondria reconstructed from the energy metabolism of living bacteria.</title>
        <authorList>
            <person name="Degli Esposti M."/>
            <person name="Chouaia B."/>
            <person name="Comandatore F."/>
            <person name="Crotti E."/>
            <person name="Sassera D."/>
            <person name="Lievens P.M."/>
            <person name="Daffonchio D."/>
            <person name="Bandi C."/>
        </authorList>
    </citation>
    <scope>NUCLEOTIDE SEQUENCE [LARGE SCALE GENOMIC DNA]</scope>
    <source>
        <strain evidence="2">AM169</strain>
    </source>
</reference>
<dbReference type="EMBL" id="CBLY010000006">
    <property type="protein sequence ID" value="CDG33621.1"/>
    <property type="molecule type" value="Genomic_DNA"/>
</dbReference>
<comment type="caution">
    <text evidence="1">The sequence shown here is derived from an EMBL/GenBank/DDBJ whole genome shotgun (WGS) entry which is preliminary data.</text>
</comment>